<organism evidence="3">
    <name type="scientific">uncultured Thermomicrobiales bacterium</name>
    <dbReference type="NCBI Taxonomy" id="1645740"/>
    <lineage>
        <taxon>Bacteria</taxon>
        <taxon>Pseudomonadati</taxon>
        <taxon>Thermomicrobiota</taxon>
        <taxon>Thermomicrobia</taxon>
        <taxon>Thermomicrobiales</taxon>
        <taxon>environmental samples</taxon>
    </lineage>
</organism>
<dbReference type="Pfam" id="PF00339">
    <property type="entry name" value="Arrestin_N"/>
    <property type="match status" value="1"/>
</dbReference>
<dbReference type="SUPFAM" id="SSF81296">
    <property type="entry name" value="E set domains"/>
    <property type="match status" value="2"/>
</dbReference>
<accession>A0A6J4VF63</accession>
<dbReference type="Gene3D" id="2.60.40.640">
    <property type="match status" value="2"/>
</dbReference>
<feature type="domain" description="Arrestin-like N-terminal" evidence="1">
    <location>
        <begin position="177"/>
        <end position="281"/>
    </location>
</feature>
<dbReference type="EMBL" id="CADCWG010000309">
    <property type="protein sequence ID" value="CAA9576861.1"/>
    <property type="molecule type" value="Genomic_DNA"/>
</dbReference>
<dbReference type="InterPro" id="IPR050357">
    <property type="entry name" value="Arrestin_domain-protein"/>
</dbReference>
<proteinExistence type="predicted"/>
<dbReference type="PANTHER" id="PTHR11188">
    <property type="entry name" value="ARRESTIN DOMAIN CONTAINING PROTEIN"/>
    <property type="match status" value="1"/>
</dbReference>
<sequence length="291" mass="31741">MVFGLFSEKAIVDVTADRQSYRPGETVRIEIRARGQEALAIRGARAELVITHKYKYRTTTASNNGGTRTTTQTTSDDTVVAMVPLLGEGTVEAGSDIPLAAEIQIPAGAPPSGEGSATSIWWSVRAVLDVPRRPDADGQTSIVVLAPRDAHPSGFRAPHLDTNDCHLALTLDDDVLRAGATIRGTLRLAARSSFEARAVRVELVRREEVSRDRGYEDTEVVSGREIASLIGSALAPGDTHEFPFELLIPTRAFPSHTMPPARVSWSIRAVIDRPRRDDFNLERPVHIYNAD</sequence>
<dbReference type="InterPro" id="IPR014752">
    <property type="entry name" value="Arrestin-like_C"/>
</dbReference>
<name>A0A6J4VF63_9BACT</name>
<dbReference type="InterPro" id="IPR014756">
    <property type="entry name" value="Ig_E-set"/>
</dbReference>
<feature type="domain" description="Arrestin C-terminal-like" evidence="2">
    <location>
        <begin position="8"/>
        <end position="131"/>
    </location>
</feature>
<dbReference type="InterPro" id="IPR011021">
    <property type="entry name" value="Arrestin-like_N"/>
</dbReference>
<evidence type="ECO:0000259" key="1">
    <source>
        <dbReference type="Pfam" id="PF00339"/>
    </source>
</evidence>
<dbReference type="PANTHER" id="PTHR11188:SF17">
    <property type="entry name" value="FI21816P1"/>
    <property type="match status" value="1"/>
</dbReference>
<dbReference type="Pfam" id="PF02752">
    <property type="entry name" value="Arrestin_C"/>
    <property type="match status" value="1"/>
</dbReference>
<reference evidence="3" key="1">
    <citation type="submission" date="2020-02" db="EMBL/GenBank/DDBJ databases">
        <authorList>
            <person name="Meier V. D."/>
        </authorList>
    </citation>
    <scope>NUCLEOTIDE SEQUENCE</scope>
    <source>
        <strain evidence="3">AVDCRST_MAG49</strain>
    </source>
</reference>
<dbReference type="GO" id="GO:0015031">
    <property type="term" value="P:protein transport"/>
    <property type="evidence" value="ECO:0007669"/>
    <property type="project" value="TreeGrafter"/>
</dbReference>
<dbReference type="GO" id="GO:0005737">
    <property type="term" value="C:cytoplasm"/>
    <property type="evidence" value="ECO:0007669"/>
    <property type="project" value="TreeGrafter"/>
</dbReference>
<dbReference type="AlphaFoldDB" id="A0A6J4VF63"/>
<dbReference type="InterPro" id="IPR011022">
    <property type="entry name" value="Arrestin_C-like"/>
</dbReference>
<evidence type="ECO:0000259" key="2">
    <source>
        <dbReference type="Pfam" id="PF02752"/>
    </source>
</evidence>
<protein>
    <submittedName>
        <fullName evidence="3">Sporulation protein SpoOM</fullName>
    </submittedName>
</protein>
<gene>
    <name evidence="3" type="ORF">AVDCRST_MAG49-4295</name>
</gene>
<evidence type="ECO:0000313" key="3">
    <source>
        <dbReference type="EMBL" id="CAA9576861.1"/>
    </source>
</evidence>